<comment type="caution">
    <text evidence="2">The sequence shown here is derived from an EMBL/GenBank/DDBJ whole genome shotgun (WGS) entry which is preliminary data.</text>
</comment>
<dbReference type="Proteomes" id="UP000070352">
    <property type="component" value="Unassembled WGS sequence"/>
</dbReference>
<evidence type="ECO:0000313" key="2">
    <source>
        <dbReference type="EMBL" id="KXG42761.1"/>
    </source>
</evidence>
<dbReference type="EMBL" id="LSKU01000001">
    <property type="protein sequence ID" value="KXG42761.1"/>
    <property type="molecule type" value="Genomic_DNA"/>
</dbReference>
<proteinExistence type="predicted"/>
<dbReference type="RefSeq" id="WP_068722517.1">
    <property type="nucleotide sequence ID" value="NZ_LSKU01000001.1"/>
</dbReference>
<name>A0A135L178_9BACI</name>
<accession>A0A135L178</accession>
<sequence length="186" mass="20796">MNKSKWFILMIVSLITIMSISLVGCSSASKEEPGNKAGQTAETPQDLEKEKTNVQSAILIAENKLTLIFEDFTPEGSDTSYLVAKSRYKTLDDVKKFLSQYYTENGANEAVSNYVKMEDVLTLGQVPTLQLPEDYFILSSHTLTEQDTFTVEGDQATLTVTDNGKTITYTVKKVDDKWLLDNKTIK</sequence>
<protein>
    <submittedName>
        <fullName evidence="2">Uncharacterized protein</fullName>
    </submittedName>
</protein>
<evidence type="ECO:0000313" key="3">
    <source>
        <dbReference type="Proteomes" id="UP000070352"/>
    </source>
</evidence>
<dbReference type="PROSITE" id="PS51257">
    <property type="entry name" value="PROKAR_LIPOPROTEIN"/>
    <property type="match status" value="1"/>
</dbReference>
<dbReference type="OrthoDB" id="9844887at2"/>
<keyword evidence="3" id="KW-1185">Reference proteome</keyword>
<feature type="region of interest" description="Disordered" evidence="1">
    <location>
        <begin position="29"/>
        <end position="49"/>
    </location>
</feature>
<reference evidence="2 3" key="1">
    <citation type="submission" date="2016-02" db="EMBL/GenBank/DDBJ databases">
        <title>Draft Genome for Tepidibacillus decaturensis nov. sp. Strain Z9, an Anaerobic, Moderately Thermophilic and Heterotrophic Bacterium from Deep Subsurface of the Illinois Basin, USA.</title>
        <authorList>
            <person name="Dong Y."/>
            <person name="Chang J.Y."/>
            <person name="Sanford R."/>
            <person name="Fouke B.W."/>
        </authorList>
    </citation>
    <scope>NUCLEOTIDE SEQUENCE [LARGE SCALE GENOMIC DNA]</scope>
    <source>
        <strain evidence="2 3">Z9</strain>
    </source>
</reference>
<gene>
    <name evidence="2" type="ORF">U473_00895</name>
</gene>
<evidence type="ECO:0000256" key="1">
    <source>
        <dbReference type="SAM" id="MobiDB-lite"/>
    </source>
</evidence>
<dbReference type="AlphaFoldDB" id="A0A135L178"/>
<organism evidence="2 3">
    <name type="scientific">Tepidibacillus decaturensis</name>
    <dbReference type="NCBI Taxonomy" id="1413211"/>
    <lineage>
        <taxon>Bacteria</taxon>
        <taxon>Bacillati</taxon>
        <taxon>Bacillota</taxon>
        <taxon>Bacilli</taxon>
        <taxon>Bacillales</taxon>
        <taxon>Bacillaceae</taxon>
        <taxon>Tepidibacillus</taxon>
    </lineage>
</organism>